<feature type="domain" description="Fido" evidence="1">
    <location>
        <begin position="71"/>
        <end position="210"/>
    </location>
</feature>
<dbReference type="Pfam" id="PF02661">
    <property type="entry name" value="Fic"/>
    <property type="match status" value="1"/>
</dbReference>
<dbReference type="InterPro" id="IPR036597">
    <property type="entry name" value="Fido-like_dom_sf"/>
</dbReference>
<dbReference type="Gene3D" id="1.10.3290.10">
    <property type="entry name" value="Fido-like domain"/>
    <property type="match status" value="1"/>
</dbReference>
<evidence type="ECO:0000313" key="2">
    <source>
        <dbReference type="EMBL" id="EJU07659.1"/>
    </source>
</evidence>
<proteinExistence type="predicted"/>
<dbReference type="InterPro" id="IPR040198">
    <property type="entry name" value="Fido_containing"/>
</dbReference>
<evidence type="ECO:0000313" key="3">
    <source>
        <dbReference type="Proteomes" id="UP000004829"/>
    </source>
</evidence>
<evidence type="ECO:0000259" key="1">
    <source>
        <dbReference type="PROSITE" id="PS51459"/>
    </source>
</evidence>
<name>A0ABN0H0B6_9FUSO</name>
<comment type="caution">
    <text evidence="2">The sequence shown here is derived from an EMBL/GenBank/DDBJ whole genome shotgun (WGS) entry which is preliminary data.</text>
</comment>
<sequence length="224" mass="26632">MEKLPFEYMEDILVRMAHHSTAIEGNTLTQAETISILIHNFIPRDMSEREYYEVKNYRKAFNTLLEADRKITTELIKKYNKDIMENLHDLNGKFKTTQNLILGAEFEPTKPYLVPFEIEDWYNNLSYRLDNAKTNEEKVEIIMDQHIKFEKIHPFNDGNGRTGRLLIIHSCLKEDLEPIIIPKEEKGKYINLLASENLKELTKWALQLQEKERDRIEKFSNKER</sequence>
<dbReference type="EMBL" id="ALVD01000004">
    <property type="protein sequence ID" value="EJU07659.1"/>
    <property type="molecule type" value="Genomic_DNA"/>
</dbReference>
<dbReference type="PANTHER" id="PTHR13504:SF38">
    <property type="entry name" value="FIDO DOMAIN-CONTAINING PROTEIN"/>
    <property type="match status" value="1"/>
</dbReference>
<dbReference type="PROSITE" id="PS51459">
    <property type="entry name" value="FIDO"/>
    <property type="match status" value="1"/>
</dbReference>
<organism evidence="2 3">
    <name type="scientific">Fusobacterium hwasookii ChDC F128</name>
    <dbReference type="NCBI Taxonomy" id="1216362"/>
    <lineage>
        <taxon>Bacteria</taxon>
        <taxon>Fusobacteriati</taxon>
        <taxon>Fusobacteriota</taxon>
        <taxon>Fusobacteriia</taxon>
        <taxon>Fusobacteriales</taxon>
        <taxon>Fusobacteriaceae</taxon>
        <taxon>Fusobacterium</taxon>
    </lineage>
</organism>
<reference evidence="3" key="1">
    <citation type="journal article" date="2012" name="J. Bacteriol.">
        <title>Draft Genome Sequence of Fusobacterium nucleatum ChDC F128, Isolated from a Periodontitis Lesion.</title>
        <authorList>
            <person name="Park S.N."/>
            <person name="Kong S.W."/>
            <person name="Kim H.S."/>
            <person name="Park M.S."/>
            <person name="Lee J.W."/>
            <person name="Cho E."/>
            <person name="Lim Y.K."/>
            <person name="Choi M.H."/>
            <person name="Chang Y.H."/>
            <person name="Shin J.H."/>
            <person name="Park H.S."/>
            <person name="Choi S.H."/>
            <person name="Kook J.K."/>
        </authorList>
    </citation>
    <scope>NUCLEOTIDE SEQUENCE [LARGE SCALE GENOMIC DNA]</scope>
    <source>
        <strain evidence="3">ChDC F128</strain>
    </source>
</reference>
<keyword evidence="3" id="KW-1185">Reference proteome</keyword>
<dbReference type="InterPro" id="IPR003812">
    <property type="entry name" value="Fido"/>
</dbReference>
<gene>
    <name evidence="2" type="ORF">B437_06045</name>
</gene>
<dbReference type="SUPFAM" id="SSF140931">
    <property type="entry name" value="Fic-like"/>
    <property type="match status" value="1"/>
</dbReference>
<dbReference type="PANTHER" id="PTHR13504">
    <property type="entry name" value="FIDO DOMAIN-CONTAINING PROTEIN DDB_G0283145"/>
    <property type="match status" value="1"/>
</dbReference>
<protein>
    <recommendedName>
        <fullName evidence="1">Fido domain-containing protein</fullName>
    </recommendedName>
</protein>
<accession>A0ABN0H0B6</accession>
<dbReference type="Proteomes" id="UP000004829">
    <property type="component" value="Unassembled WGS sequence"/>
</dbReference>